<keyword evidence="2" id="KW-1185">Reference proteome</keyword>
<comment type="caution">
    <text evidence="1">The sequence shown here is derived from an EMBL/GenBank/DDBJ whole genome shotgun (WGS) entry which is preliminary data.</text>
</comment>
<dbReference type="EMBL" id="VNIK02000001">
    <property type="protein sequence ID" value="KAB5491378.1"/>
    <property type="molecule type" value="Genomic_DNA"/>
</dbReference>
<dbReference type="AlphaFoldDB" id="A0A5N5IXF9"/>
<accession>A0A5N5IXF9</accession>
<dbReference type="Proteomes" id="UP000319204">
    <property type="component" value="Unassembled WGS sequence"/>
</dbReference>
<reference evidence="1" key="1">
    <citation type="submission" date="2019-10" db="EMBL/GenBank/DDBJ databases">
        <title>Muricauda hadale sp. nov., a piezophilic bacterium isolated from hadopelagic water of the Mariana Trench.</title>
        <authorList>
            <person name="Wei Y."/>
        </authorList>
    </citation>
    <scope>NUCLEOTIDE SEQUENCE [LARGE SCALE GENOMIC DNA]</scope>
    <source>
        <strain evidence="1">MT-229</strain>
    </source>
</reference>
<evidence type="ECO:0000313" key="2">
    <source>
        <dbReference type="Proteomes" id="UP000319204"/>
    </source>
</evidence>
<gene>
    <name evidence="1" type="ORF">FOT42_000045</name>
</gene>
<name>A0A5N5IXF9_9FLAO</name>
<evidence type="ECO:0000313" key="1">
    <source>
        <dbReference type="EMBL" id="KAB5491378.1"/>
    </source>
</evidence>
<organism evidence="1 2">
    <name type="scientific">Flagellimonas hadalis</name>
    <dbReference type="NCBI Taxonomy" id="2597517"/>
    <lineage>
        <taxon>Bacteria</taxon>
        <taxon>Pseudomonadati</taxon>
        <taxon>Bacteroidota</taxon>
        <taxon>Flavobacteriia</taxon>
        <taxon>Flavobacteriales</taxon>
        <taxon>Flavobacteriaceae</taxon>
        <taxon>Flagellimonas</taxon>
    </lineage>
</organism>
<protein>
    <submittedName>
        <fullName evidence="1">Uncharacterized protein</fullName>
    </submittedName>
</protein>
<sequence>MDIEGFSETTYQLKSEVSGNLYGLYLLDGGIVLDSQTTDLSPGRLTITRFDDQEHIISGTFEFTVQGNNGELIKITDGRFDLNYSN</sequence>
<proteinExistence type="predicted"/>